<name>A0ACC0AFK0_CATRO</name>
<sequence length="131" mass="15355">MEYEVRHLKIPRLALLIVQWPERERVGEPKVLPNQNRPDITDLQMSTKKQVGKPSGHVAFVGAMSKTTLLISKAEIGRVEKNLEEGEHDQMRWKQDVPELHMGKNFTIIDWRLFVPIFHKYGEHLVTRYTK</sequence>
<dbReference type="EMBL" id="CM044706">
    <property type="protein sequence ID" value="KAI5659212.1"/>
    <property type="molecule type" value="Genomic_DNA"/>
</dbReference>
<reference evidence="2" key="1">
    <citation type="journal article" date="2023" name="Nat. Plants">
        <title>Single-cell RNA sequencing provides a high-resolution roadmap for understanding the multicellular compartmentation of specialized metabolism.</title>
        <authorList>
            <person name="Sun S."/>
            <person name="Shen X."/>
            <person name="Li Y."/>
            <person name="Li Y."/>
            <person name="Wang S."/>
            <person name="Li R."/>
            <person name="Zhang H."/>
            <person name="Shen G."/>
            <person name="Guo B."/>
            <person name="Wei J."/>
            <person name="Xu J."/>
            <person name="St-Pierre B."/>
            <person name="Chen S."/>
            <person name="Sun C."/>
        </authorList>
    </citation>
    <scope>NUCLEOTIDE SEQUENCE [LARGE SCALE GENOMIC DNA]</scope>
</reference>
<dbReference type="Proteomes" id="UP001060085">
    <property type="component" value="Linkage Group LG06"/>
</dbReference>
<evidence type="ECO:0000313" key="1">
    <source>
        <dbReference type="EMBL" id="KAI5659212.1"/>
    </source>
</evidence>
<organism evidence="1 2">
    <name type="scientific">Catharanthus roseus</name>
    <name type="common">Madagascar periwinkle</name>
    <name type="synonym">Vinca rosea</name>
    <dbReference type="NCBI Taxonomy" id="4058"/>
    <lineage>
        <taxon>Eukaryota</taxon>
        <taxon>Viridiplantae</taxon>
        <taxon>Streptophyta</taxon>
        <taxon>Embryophyta</taxon>
        <taxon>Tracheophyta</taxon>
        <taxon>Spermatophyta</taxon>
        <taxon>Magnoliopsida</taxon>
        <taxon>eudicotyledons</taxon>
        <taxon>Gunneridae</taxon>
        <taxon>Pentapetalae</taxon>
        <taxon>asterids</taxon>
        <taxon>lamiids</taxon>
        <taxon>Gentianales</taxon>
        <taxon>Apocynaceae</taxon>
        <taxon>Rauvolfioideae</taxon>
        <taxon>Vinceae</taxon>
        <taxon>Catharanthinae</taxon>
        <taxon>Catharanthus</taxon>
    </lineage>
</organism>
<evidence type="ECO:0000313" key="2">
    <source>
        <dbReference type="Proteomes" id="UP001060085"/>
    </source>
</evidence>
<accession>A0ACC0AFK0</accession>
<gene>
    <name evidence="1" type="ORF">M9H77_28005</name>
</gene>
<protein>
    <submittedName>
        <fullName evidence="1">Uncharacterized protein</fullName>
    </submittedName>
</protein>
<keyword evidence="2" id="KW-1185">Reference proteome</keyword>
<proteinExistence type="predicted"/>
<comment type="caution">
    <text evidence="1">The sequence shown here is derived from an EMBL/GenBank/DDBJ whole genome shotgun (WGS) entry which is preliminary data.</text>
</comment>